<dbReference type="EMBL" id="JBBWWQ010000007">
    <property type="protein sequence ID" value="KAK8943021.1"/>
    <property type="molecule type" value="Genomic_DNA"/>
</dbReference>
<proteinExistence type="predicted"/>
<organism evidence="3 4">
    <name type="scientific">Platanthera zijinensis</name>
    <dbReference type="NCBI Taxonomy" id="2320716"/>
    <lineage>
        <taxon>Eukaryota</taxon>
        <taxon>Viridiplantae</taxon>
        <taxon>Streptophyta</taxon>
        <taxon>Embryophyta</taxon>
        <taxon>Tracheophyta</taxon>
        <taxon>Spermatophyta</taxon>
        <taxon>Magnoliopsida</taxon>
        <taxon>Liliopsida</taxon>
        <taxon>Asparagales</taxon>
        <taxon>Orchidaceae</taxon>
        <taxon>Orchidoideae</taxon>
        <taxon>Orchideae</taxon>
        <taxon>Orchidinae</taxon>
        <taxon>Platanthera</taxon>
    </lineage>
</organism>
<dbReference type="PANTHER" id="PTHR33566">
    <property type="entry name" value="EN/SPM-LIKE TRANSPOSON-RELATED"/>
    <property type="match status" value="1"/>
</dbReference>
<evidence type="ECO:0008006" key="5">
    <source>
        <dbReference type="Google" id="ProtNLM"/>
    </source>
</evidence>
<feature type="coiled-coil region" evidence="1">
    <location>
        <begin position="23"/>
        <end position="64"/>
    </location>
</feature>
<gene>
    <name evidence="3" type="ORF">KSP39_PZI009029</name>
</gene>
<feature type="region of interest" description="Disordered" evidence="2">
    <location>
        <begin position="386"/>
        <end position="407"/>
    </location>
</feature>
<evidence type="ECO:0000256" key="1">
    <source>
        <dbReference type="SAM" id="Coils"/>
    </source>
</evidence>
<evidence type="ECO:0000313" key="4">
    <source>
        <dbReference type="Proteomes" id="UP001418222"/>
    </source>
</evidence>
<sequence>MSALSRSNMQGSASNSELFKSLIQKEQDDLQKVTQEIKHHEDNLKFLKSQVNAIDESLQDLQGELKERRSSIVAVEVDDTITFVNMEKQTLDSICQMDGTAASIICQVKDQHGSVASTLRCTKEVVGIVASLGKVKDVELNKVLSEYLGLETMLAIVCKTFEGVQALERYEKDGTIDKNTGLHGIAPTIGRTMKGRFHVFCLQNMRPFAGEFVSDDPQKKLALINPRLPNGKLPHGFLGFAVNMINVDDMYLSCVTVRGHGLRETLFYNLFSRLQVYISRADMVKAQPFITDGAVSLDGGIIKGSGLFFLGDRNEVEIKFPVADAKPSMPKEVLELEMQIKFMEWKKEMISSDIQREEALLNSTKCLLKTKSDEYRMLINEELLNKARSPSPRPTNAGFPTHEIRRQ</sequence>
<protein>
    <recommendedName>
        <fullName evidence="5">Protein DEFECTIVE IN MERISTEM SILENCING 3</fullName>
    </recommendedName>
</protein>
<name>A0AAP0G827_9ASPA</name>
<keyword evidence="1" id="KW-0175">Coiled coil</keyword>
<evidence type="ECO:0000256" key="2">
    <source>
        <dbReference type="SAM" id="MobiDB-lite"/>
    </source>
</evidence>
<reference evidence="3 4" key="1">
    <citation type="journal article" date="2022" name="Nat. Plants">
        <title>Genomes of leafy and leafless Platanthera orchids illuminate the evolution of mycoheterotrophy.</title>
        <authorList>
            <person name="Li M.H."/>
            <person name="Liu K.W."/>
            <person name="Li Z."/>
            <person name="Lu H.C."/>
            <person name="Ye Q.L."/>
            <person name="Zhang D."/>
            <person name="Wang J.Y."/>
            <person name="Li Y.F."/>
            <person name="Zhong Z.M."/>
            <person name="Liu X."/>
            <person name="Yu X."/>
            <person name="Liu D.K."/>
            <person name="Tu X.D."/>
            <person name="Liu B."/>
            <person name="Hao Y."/>
            <person name="Liao X.Y."/>
            <person name="Jiang Y.T."/>
            <person name="Sun W.H."/>
            <person name="Chen J."/>
            <person name="Chen Y.Q."/>
            <person name="Ai Y."/>
            <person name="Zhai J.W."/>
            <person name="Wu S.S."/>
            <person name="Zhou Z."/>
            <person name="Hsiao Y.Y."/>
            <person name="Wu W.L."/>
            <person name="Chen Y.Y."/>
            <person name="Lin Y.F."/>
            <person name="Hsu J.L."/>
            <person name="Li C.Y."/>
            <person name="Wang Z.W."/>
            <person name="Zhao X."/>
            <person name="Zhong W.Y."/>
            <person name="Ma X.K."/>
            <person name="Ma L."/>
            <person name="Huang J."/>
            <person name="Chen G.Z."/>
            <person name="Huang M.Z."/>
            <person name="Huang L."/>
            <person name="Peng D.H."/>
            <person name="Luo Y.B."/>
            <person name="Zou S.Q."/>
            <person name="Chen S.P."/>
            <person name="Lan S."/>
            <person name="Tsai W.C."/>
            <person name="Van de Peer Y."/>
            <person name="Liu Z.J."/>
        </authorList>
    </citation>
    <scope>NUCLEOTIDE SEQUENCE [LARGE SCALE GENOMIC DNA]</scope>
    <source>
        <strain evidence="3">Lor287</strain>
    </source>
</reference>
<comment type="caution">
    <text evidence="3">The sequence shown here is derived from an EMBL/GenBank/DDBJ whole genome shotgun (WGS) entry which is preliminary data.</text>
</comment>
<dbReference type="AlphaFoldDB" id="A0AAP0G827"/>
<keyword evidence="4" id="KW-1185">Reference proteome</keyword>
<dbReference type="Proteomes" id="UP001418222">
    <property type="component" value="Unassembled WGS sequence"/>
</dbReference>
<dbReference type="PANTHER" id="PTHR33566:SF6">
    <property type="entry name" value="PROTEIN DEFECTIVE IN MERISTEM SILENCING 3"/>
    <property type="match status" value="1"/>
</dbReference>
<evidence type="ECO:0000313" key="3">
    <source>
        <dbReference type="EMBL" id="KAK8943021.1"/>
    </source>
</evidence>
<accession>A0AAP0G827</accession>